<evidence type="ECO:0000256" key="3">
    <source>
        <dbReference type="ARBA" id="ARBA00022989"/>
    </source>
</evidence>
<feature type="transmembrane region" description="Helical" evidence="5">
    <location>
        <begin position="112"/>
        <end position="130"/>
    </location>
</feature>
<feature type="transmembrane region" description="Helical" evidence="5">
    <location>
        <begin position="73"/>
        <end position="92"/>
    </location>
</feature>
<dbReference type="Proteomes" id="UP001259803">
    <property type="component" value="Unassembled WGS sequence"/>
</dbReference>
<protein>
    <submittedName>
        <fullName evidence="6">DoxX family membrane protein</fullName>
    </submittedName>
</protein>
<keyword evidence="7" id="KW-1185">Reference proteome</keyword>
<dbReference type="EMBL" id="JAVRHS010000001">
    <property type="protein sequence ID" value="MDT0574905.1"/>
    <property type="molecule type" value="Genomic_DNA"/>
</dbReference>
<evidence type="ECO:0000313" key="7">
    <source>
        <dbReference type="Proteomes" id="UP001259803"/>
    </source>
</evidence>
<proteinExistence type="predicted"/>
<evidence type="ECO:0000256" key="5">
    <source>
        <dbReference type="SAM" id="Phobius"/>
    </source>
</evidence>
<comment type="caution">
    <text evidence="6">The sequence shown here is derived from an EMBL/GenBank/DDBJ whole genome shotgun (WGS) entry which is preliminary data.</text>
</comment>
<dbReference type="InterPro" id="IPR032808">
    <property type="entry name" value="DoxX"/>
</dbReference>
<dbReference type="PANTHER" id="PTHR36974:SF1">
    <property type="entry name" value="DOXX FAMILY MEMBRANE PROTEIN"/>
    <property type="match status" value="1"/>
</dbReference>
<organism evidence="6 7">
    <name type="scientific">Croceicoccus esteveae</name>
    <dbReference type="NCBI Taxonomy" id="3075597"/>
    <lineage>
        <taxon>Bacteria</taxon>
        <taxon>Pseudomonadati</taxon>
        <taxon>Pseudomonadota</taxon>
        <taxon>Alphaproteobacteria</taxon>
        <taxon>Sphingomonadales</taxon>
        <taxon>Erythrobacteraceae</taxon>
        <taxon>Croceicoccus</taxon>
    </lineage>
</organism>
<name>A0ABU2ZET9_9SPHN</name>
<accession>A0ABU2ZET9</accession>
<evidence type="ECO:0000313" key="6">
    <source>
        <dbReference type="EMBL" id="MDT0574905.1"/>
    </source>
</evidence>
<feature type="transmembrane region" description="Helical" evidence="5">
    <location>
        <begin position="44"/>
        <end position="61"/>
    </location>
</feature>
<keyword evidence="2 5" id="KW-0812">Transmembrane</keyword>
<gene>
    <name evidence="6" type="ORF">RM533_01755</name>
</gene>
<evidence type="ECO:0000256" key="1">
    <source>
        <dbReference type="ARBA" id="ARBA00004141"/>
    </source>
</evidence>
<keyword evidence="3 5" id="KW-1133">Transmembrane helix</keyword>
<evidence type="ECO:0000256" key="4">
    <source>
        <dbReference type="ARBA" id="ARBA00023136"/>
    </source>
</evidence>
<evidence type="ECO:0000256" key="2">
    <source>
        <dbReference type="ARBA" id="ARBA00022692"/>
    </source>
</evidence>
<comment type="subcellular location">
    <subcellularLocation>
        <location evidence="1">Membrane</location>
        <topology evidence="1">Multi-pass membrane protein</topology>
    </subcellularLocation>
</comment>
<sequence>MSSRWRTTARWLLGPAYVVAGILHLAVPEPFLQIMPDIVPAPKLVILATGVAEIAGGLALLQNFFPPIRKAAAWGLAIYAVCVFPANINHFAMDMARVDHGLGLAYHIPRMLLQPLLVWLVLWAGQIILWPQRLPDKHD</sequence>
<keyword evidence="4 5" id="KW-0472">Membrane</keyword>
<dbReference type="PANTHER" id="PTHR36974">
    <property type="entry name" value="MEMBRANE PROTEIN-RELATED"/>
    <property type="match status" value="1"/>
</dbReference>
<dbReference type="Pfam" id="PF07681">
    <property type="entry name" value="DoxX"/>
    <property type="match status" value="1"/>
</dbReference>
<reference evidence="6 7" key="1">
    <citation type="submission" date="2023-09" db="EMBL/GenBank/DDBJ databases">
        <authorList>
            <person name="Rey-Velasco X."/>
        </authorList>
    </citation>
    <scope>NUCLEOTIDE SEQUENCE [LARGE SCALE GENOMIC DNA]</scope>
    <source>
        <strain evidence="6 7">F390</strain>
    </source>
</reference>